<dbReference type="SUPFAM" id="SSF74650">
    <property type="entry name" value="Galactose mutarotase-like"/>
    <property type="match status" value="1"/>
</dbReference>
<dbReference type="CDD" id="cd14752">
    <property type="entry name" value="GH31_N"/>
    <property type="match status" value="1"/>
</dbReference>
<evidence type="ECO:0000259" key="1">
    <source>
        <dbReference type="Pfam" id="PF13802"/>
    </source>
</evidence>
<dbReference type="Gene3D" id="2.60.40.1760">
    <property type="entry name" value="glycosyl hydrolase (family 31)"/>
    <property type="match status" value="1"/>
</dbReference>
<organism evidence="2 3">
    <name type="scientific">Snuella lapsa</name>
    <dbReference type="NCBI Taxonomy" id="870481"/>
    <lineage>
        <taxon>Bacteria</taxon>
        <taxon>Pseudomonadati</taxon>
        <taxon>Bacteroidota</taxon>
        <taxon>Flavobacteriia</taxon>
        <taxon>Flavobacteriales</taxon>
        <taxon>Flavobacteriaceae</taxon>
        <taxon>Snuella</taxon>
    </lineage>
</organism>
<keyword evidence="3" id="KW-1185">Reference proteome</keyword>
<accession>A0ABP6YJ06</accession>
<protein>
    <recommendedName>
        <fullName evidence="1">Glycoside hydrolase family 31 N-terminal domain-containing protein</fullName>
    </recommendedName>
</protein>
<dbReference type="Proteomes" id="UP001500954">
    <property type="component" value="Unassembled WGS sequence"/>
</dbReference>
<feature type="domain" description="Glycoside hydrolase family 31 N-terminal" evidence="1">
    <location>
        <begin position="63"/>
        <end position="131"/>
    </location>
</feature>
<reference evidence="3" key="1">
    <citation type="journal article" date="2019" name="Int. J. Syst. Evol. Microbiol.">
        <title>The Global Catalogue of Microorganisms (GCM) 10K type strain sequencing project: providing services to taxonomists for standard genome sequencing and annotation.</title>
        <authorList>
            <consortium name="The Broad Institute Genomics Platform"/>
            <consortium name="The Broad Institute Genome Sequencing Center for Infectious Disease"/>
            <person name="Wu L."/>
            <person name="Ma J."/>
        </authorList>
    </citation>
    <scope>NUCLEOTIDE SEQUENCE [LARGE SCALE GENOMIC DNA]</scope>
    <source>
        <strain evidence="3">JCM 17111</strain>
    </source>
</reference>
<evidence type="ECO:0000313" key="2">
    <source>
        <dbReference type="EMBL" id="GAA3584615.1"/>
    </source>
</evidence>
<dbReference type="InterPro" id="IPR025887">
    <property type="entry name" value="Glyco_hydro_31_N_dom"/>
</dbReference>
<name>A0ABP6YJ06_9FLAO</name>
<evidence type="ECO:0000313" key="3">
    <source>
        <dbReference type="Proteomes" id="UP001500954"/>
    </source>
</evidence>
<proteinExistence type="predicted"/>
<comment type="caution">
    <text evidence="2">The sequence shown here is derived from an EMBL/GenBank/DDBJ whole genome shotgun (WGS) entry which is preliminary data.</text>
</comment>
<dbReference type="Pfam" id="PF13802">
    <property type="entry name" value="Gal_mutarotas_2"/>
    <property type="match status" value="1"/>
</dbReference>
<sequence>MTAQNLKWDEIHNGIWYTRIGEEQPISLLKAAEIIPDTKALDKLTDVGFPLDETKINAEVINGKTYLRFPLQKEEELYGLGLNFKTHNQRGRILNLHVDHYGNGDSGRTHAPVPFYVSTKGYGVLIDAANYLTVYAGTGVRVDADEKPVLRDRNSDPKWEAQPYSDAVEILVPADGTEVYIFGGKSMLEVVQRYNLFSGGGYLPPKWGLGFTQRFQPYFRQKIF</sequence>
<dbReference type="EMBL" id="BAABCY010000102">
    <property type="protein sequence ID" value="GAA3584615.1"/>
    <property type="molecule type" value="Genomic_DNA"/>
</dbReference>
<dbReference type="InterPro" id="IPR011013">
    <property type="entry name" value="Gal_mutarotase_sf_dom"/>
</dbReference>
<gene>
    <name evidence="2" type="ORF">GCM10022395_35770</name>
</gene>